<dbReference type="InterPro" id="IPR051043">
    <property type="entry name" value="Sulfatase_Mod_Factor_Kinase"/>
</dbReference>
<accession>A0ABW0KUH4</accession>
<evidence type="ECO:0000256" key="1">
    <source>
        <dbReference type="SAM" id="MobiDB-lite"/>
    </source>
</evidence>
<dbReference type="Gene3D" id="3.90.1580.10">
    <property type="entry name" value="paralog of FGE (formylglycine-generating enzyme)"/>
    <property type="match status" value="1"/>
</dbReference>
<feature type="signal peptide" evidence="2">
    <location>
        <begin position="1"/>
        <end position="22"/>
    </location>
</feature>
<dbReference type="PANTHER" id="PTHR23150">
    <property type="entry name" value="SULFATASE MODIFYING FACTOR 1, 2"/>
    <property type="match status" value="1"/>
</dbReference>
<dbReference type="Proteomes" id="UP001596052">
    <property type="component" value="Unassembled WGS sequence"/>
</dbReference>
<proteinExistence type="predicted"/>
<gene>
    <name evidence="4" type="ORF">ACFQDI_18505</name>
</gene>
<feature type="domain" description="Sulfatase-modifying factor enzyme-like" evidence="3">
    <location>
        <begin position="59"/>
        <end position="249"/>
    </location>
</feature>
<reference evidence="5" key="1">
    <citation type="journal article" date="2019" name="Int. J. Syst. Evol. Microbiol.">
        <title>The Global Catalogue of Microorganisms (GCM) 10K type strain sequencing project: providing services to taxonomists for standard genome sequencing and annotation.</title>
        <authorList>
            <consortium name="The Broad Institute Genomics Platform"/>
            <consortium name="The Broad Institute Genome Sequencing Center for Infectious Disease"/>
            <person name="Wu L."/>
            <person name="Ma J."/>
        </authorList>
    </citation>
    <scope>NUCLEOTIDE SEQUENCE [LARGE SCALE GENOMIC DNA]</scope>
    <source>
        <strain evidence="5">CGMCC 4.1469</strain>
    </source>
</reference>
<protein>
    <submittedName>
        <fullName evidence="4">Formylglycine-generating enzyme family protein</fullName>
    </submittedName>
</protein>
<sequence>MQRALTVLVLLLLTHCASGQGAKVETAFTNSLEMPFVRVASLGVLVCRYETRVRDYQPFATATNVEWKKPDFPQTPDHPALNVSYTEALAFCEWLGKKEGRKYRLLTDQEWSLLAGLKEDPKIAPNQQPPSPSVHHWGTGPLTKDSGNFCDEAFGKKYRNSYDAKWLEVDDGHADTAPVGSYPADANGLHDFAGNVWEWVDGWYDPPGNTLRIVRGGSFRAGSEKRLLASFRGPDPHNVHLDSVGFRIVCEKE</sequence>
<dbReference type="Pfam" id="PF03781">
    <property type="entry name" value="FGE-sulfatase"/>
    <property type="match status" value="1"/>
</dbReference>
<dbReference type="InterPro" id="IPR005532">
    <property type="entry name" value="SUMF_dom"/>
</dbReference>
<feature type="region of interest" description="Disordered" evidence="1">
    <location>
        <begin position="121"/>
        <end position="140"/>
    </location>
</feature>
<evidence type="ECO:0000313" key="5">
    <source>
        <dbReference type="Proteomes" id="UP001596052"/>
    </source>
</evidence>
<keyword evidence="5" id="KW-1185">Reference proteome</keyword>
<feature type="chain" id="PRO_5045731760" evidence="2">
    <location>
        <begin position="23"/>
        <end position="253"/>
    </location>
</feature>
<evidence type="ECO:0000313" key="4">
    <source>
        <dbReference type="EMBL" id="MFC5456865.1"/>
    </source>
</evidence>
<evidence type="ECO:0000259" key="3">
    <source>
        <dbReference type="Pfam" id="PF03781"/>
    </source>
</evidence>
<dbReference type="InterPro" id="IPR016187">
    <property type="entry name" value="CTDL_fold"/>
</dbReference>
<organism evidence="4 5">
    <name type="scientific">Prosthecobacter fluviatilis</name>
    <dbReference type="NCBI Taxonomy" id="445931"/>
    <lineage>
        <taxon>Bacteria</taxon>
        <taxon>Pseudomonadati</taxon>
        <taxon>Verrucomicrobiota</taxon>
        <taxon>Verrucomicrobiia</taxon>
        <taxon>Verrucomicrobiales</taxon>
        <taxon>Verrucomicrobiaceae</taxon>
        <taxon>Prosthecobacter</taxon>
    </lineage>
</organism>
<name>A0ABW0KUH4_9BACT</name>
<dbReference type="SUPFAM" id="SSF56436">
    <property type="entry name" value="C-type lectin-like"/>
    <property type="match status" value="1"/>
</dbReference>
<evidence type="ECO:0000256" key="2">
    <source>
        <dbReference type="SAM" id="SignalP"/>
    </source>
</evidence>
<dbReference type="InterPro" id="IPR042095">
    <property type="entry name" value="SUMF_sf"/>
</dbReference>
<keyword evidence="2" id="KW-0732">Signal</keyword>
<dbReference type="PANTHER" id="PTHR23150:SF19">
    <property type="entry name" value="FORMYLGLYCINE-GENERATING ENZYME"/>
    <property type="match status" value="1"/>
</dbReference>
<comment type="caution">
    <text evidence="4">The sequence shown here is derived from an EMBL/GenBank/DDBJ whole genome shotgun (WGS) entry which is preliminary data.</text>
</comment>
<dbReference type="EMBL" id="JBHSMQ010000007">
    <property type="protein sequence ID" value="MFC5456865.1"/>
    <property type="molecule type" value="Genomic_DNA"/>
</dbReference>
<dbReference type="RefSeq" id="WP_377169554.1">
    <property type="nucleotide sequence ID" value="NZ_JBHSMQ010000007.1"/>
</dbReference>